<dbReference type="Proteomes" id="UP000253507">
    <property type="component" value="Unassembled WGS sequence"/>
</dbReference>
<name>A0A367EA69_9ACTN</name>
<evidence type="ECO:0000313" key="1">
    <source>
        <dbReference type="EMBL" id="RCG14911.1"/>
    </source>
</evidence>
<keyword evidence="2" id="KW-1185">Reference proteome</keyword>
<dbReference type="AlphaFoldDB" id="A0A367EA69"/>
<proteinExistence type="predicted"/>
<dbReference type="OrthoDB" id="3514174at2"/>
<protein>
    <submittedName>
        <fullName evidence="1">Uncharacterized protein</fullName>
    </submittedName>
</protein>
<accession>A0A367EA69</accession>
<comment type="caution">
    <text evidence="1">The sequence shown here is derived from an EMBL/GenBank/DDBJ whole genome shotgun (WGS) entry which is preliminary data.</text>
</comment>
<dbReference type="RefSeq" id="WP_019359445.1">
    <property type="nucleotide sequence ID" value="NZ_QOIM01000042.1"/>
</dbReference>
<reference evidence="1 2" key="1">
    <citation type="submission" date="2018-06" db="EMBL/GenBank/DDBJ databases">
        <title>Streptomyces reniochalinae sp. nov. and Streptomyces diacarnus sp. nov. from marine sponges.</title>
        <authorList>
            <person name="Li L."/>
        </authorList>
    </citation>
    <scope>NUCLEOTIDE SEQUENCE [LARGE SCALE GENOMIC DNA]</scope>
    <source>
        <strain evidence="1 2">LHW50302</strain>
    </source>
</reference>
<evidence type="ECO:0000313" key="2">
    <source>
        <dbReference type="Proteomes" id="UP000253507"/>
    </source>
</evidence>
<sequence length="64" mass="6982">MIVDINTTYRPRKRALAEHASQPIDDHFGPMAHTLSTLWGQRTGVAHAEAFTAMPVLGRLPGAT</sequence>
<dbReference type="SUPFAM" id="SSF102588">
    <property type="entry name" value="LmbE-like"/>
    <property type="match status" value="1"/>
</dbReference>
<dbReference type="EMBL" id="QOIM01000042">
    <property type="protein sequence ID" value="RCG14911.1"/>
    <property type="molecule type" value="Genomic_DNA"/>
</dbReference>
<dbReference type="Gene3D" id="3.40.50.10320">
    <property type="entry name" value="LmbE-like"/>
    <property type="match status" value="1"/>
</dbReference>
<organism evidence="1 2">
    <name type="scientific">Streptomyces reniochalinae</name>
    <dbReference type="NCBI Taxonomy" id="2250578"/>
    <lineage>
        <taxon>Bacteria</taxon>
        <taxon>Bacillati</taxon>
        <taxon>Actinomycetota</taxon>
        <taxon>Actinomycetes</taxon>
        <taxon>Kitasatosporales</taxon>
        <taxon>Streptomycetaceae</taxon>
        <taxon>Streptomyces</taxon>
    </lineage>
</organism>
<gene>
    <name evidence="1" type="ORF">DQ392_27995</name>
</gene>
<dbReference type="InterPro" id="IPR024078">
    <property type="entry name" value="LmbE-like_dom_sf"/>
</dbReference>